<dbReference type="InterPro" id="IPR029056">
    <property type="entry name" value="Ribokinase-like"/>
</dbReference>
<comment type="pathway">
    <text evidence="7">Carbohydrate metabolism; D-tagatose 6-phosphate degradation; D-glyceraldehyde 3-phosphate and glycerone phosphate from D-tagatose 6-phosphate: step 1/2.</text>
</comment>
<dbReference type="GO" id="GO:0016052">
    <property type="term" value="P:carbohydrate catabolic process"/>
    <property type="evidence" value="ECO:0007669"/>
    <property type="project" value="UniProtKB-ARBA"/>
</dbReference>
<dbReference type="NCBIfam" id="TIGR03828">
    <property type="entry name" value="pfkB"/>
    <property type="match status" value="1"/>
</dbReference>
<dbReference type="PROSITE" id="PS00583">
    <property type="entry name" value="PFKB_KINASES_1"/>
    <property type="match status" value="1"/>
</dbReference>
<evidence type="ECO:0000313" key="11">
    <source>
        <dbReference type="Proteomes" id="UP000480246"/>
    </source>
</evidence>
<dbReference type="InterPro" id="IPR002173">
    <property type="entry name" value="Carboh/pur_kinase_PfkB_CS"/>
</dbReference>
<dbReference type="CDD" id="cd01164">
    <property type="entry name" value="FruK_PfkB_like"/>
    <property type="match status" value="1"/>
</dbReference>
<dbReference type="GO" id="GO:0044281">
    <property type="term" value="P:small molecule metabolic process"/>
    <property type="evidence" value="ECO:0007669"/>
    <property type="project" value="UniProtKB-ARBA"/>
</dbReference>
<name>A0A7C8KQM7_9BACI</name>
<keyword evidence="11" id="KW-1185">Reference proteome</keyword>
<dbReference type="PANTHER" id="PTHR46566">
    <property type="entry name" value="1-PHOSPHOFRUCTOKINASE-RELATED"/>
    <property type="match status" value="1"/>
</dbReference>
<dbReference type="EC" id="2.7.1.144" evidence="7"/>
<dbReference type="Pfam" id="PF00294">
    <property type="entry name" value="PfkB"/>
    <property type="match status" value="1"/>
</dbReference>
<keyword evidence="3 7" id="KW-0547">Nucleotide-binding</keyword>
<evidence type="ECO:0000259" key="9">
    <source>
        <dbReference type="Pfam" id="PF00294"/>
    </source>
</evidence>
<comment type="catalytic activity">
    <reaction evidence="7">
        <text>D-tagatofuranose 6-phosphate + ATP = D-tagatofuranose 1,6-bisphosphate + ADP + H(+)</text>
        <dbReference type="Rhea" id="RHEA:12420"/>
        <dbReference type="ChEBI" id="CHEBI:15378"/>
        <dbReference type="ChEBI" id="CHEBI:30616"/>
        <dbReference type="ChEBI" id="CHEBI:58694"/>
        <dbReference type="ChEBI" id="CHEBI:58695"/>
        <dbReference type="ChEBI" id="CHEBI:456216"/>
        <dbReference type="EC" id="2.7.1.144"/>
    </reaction>
</comment>
<dbReference type="GO" id="GO:0005829">
    <property type="term" value="C:cytosol"/>
    <property type="evidence" value="ECO:0007669"/>
    <property type="project" value="TreeGrafter"/>
</dbReference>
<dbReference type="OrthoDB" id="9801219at2"/>
<dbReference type="UniPathway" id="UPA00704">
    <property type="reaction ID" value="UER00715"/>
</dbReference>
<comment type="catalytic activity">
    <reaction evidence="6 8">
        <text>beta-D-fructose 1-phosphate + ATP = beta-D-fructose 1,6-bisphosphate + ADP + H(+)</text>
        <dbReference type="Rhea" id="RHEA:14213"/>
        <dbReference type="ChEBI" id="CHEBI:15378"/>
        <dbReference type="ChEBI" id="CHEBI:30616"/>
        <dbReference type="ChEBI" id="CHEBI:32966"/>
        <dbReference type="ChEBI" id="CHEBI:138881"/>
        <dbReference type="ChEBI" id="CHEBI:456216"/>
        <dbReference type="EC" id="2.7.1.56"/>
    </reaction>
</comment>
<dbReference type="AlphaFoldDB" id="A0A7C8KQM7"/>
<sequence length="305" mass="32883">MIYTVTLNPAVDYVVQVENFEQDTINRSKSDYKEAGGKGINVSRVLDRFGGTSTALGFVGGFTGKFITDYLTEVNIPHNFVSLEEDTRINVKLKSGSEETEVNGKSPLISEQAYNQFIEKLQGLSQGDMVVLAGSLPSSLPQNTYQTLTTMLNKQGISVILDTSGAALKEAIKAGPAFIKPNNHELADLFGEEVNTDEDIIMLAKRLHQENKIDHVLVSMAKEGAIYVGASGVFKLSAPVGKAINSVGAGDSAVAGFIYKWQETKNAEESAKYAVASGSATAFSKTLCTKEEAENLLKEVEITKL</sequence>
<dbReference type="Proteomes" id="UP000480246">
    <property type="component" value="Unassembled WGS sequence"/>
</dbReference>
<comment type="function">
    <text evidence="8">Catalyzes the ATP-dependent phosphorylation of fructose-l-phosphate to fructose-l,6-bisphosphate.</text>
</comment>
<keyword evidence="4 8" id="KW-0418">Kinase</keyword>
<evidence type="ECO:0000256" key="6">
    <source>
        <dbReference type="ARBA" id="ARBA00047745"/>
    </source>
</evidence>
<comment type="similarity">
    <text evidence="1">Belongs to the carbohydrate kinase pfkB family.</text>
</comment>
<dbReference type="InterPro" id="IPR022463">
    <property type="entry name" value="1-PFruKinase"/>
</dbReference>
<dbReference type="PIRSF" id="PIRSF000535">
    <property type="entry name" value="1PFK/6PFK/LacC"/>
    <property type="match status" value="1"/>
</dbReference>
<dbReference type="PROSITE" id="PS00584">
    <property type="entry name" value="PFKB_KINASES_2"/>
    <property type="match status" value="1"/>
</dbReference>
<evidence type="ECO:0000256" key="3">
    <source>
        <dbReference type="ARBA" id="ARBA00022741"/>
    </source>
</evidence>
<proteinExistence type="inferred from homology"/>
<dbReference type="NCBIfam" id="TIGR03168">
    <property type="entry name" value="1-PFK"/>
    <property type="match status" value="1"/>
</dbReference>
<keyword evidence="5 7" id="KW-0067">ATP-binding</keyword>
<keyword evidence="2 7" id="KW-0808">Transferase</keyword>
<dbReference type="GO" id="GO:0005524">
    <property type="term" value="F:ATP binding"/>
    <property type="evidence" value="ECO:0007669"/>
    <property type="project" value="UniProtKB-UniRule"/>
</dbReference>
<dbReference type="GO" id="GO:0005988">
    <property type="term" value="P:lactose metabolic process"/>
    <property type="evidence" value="ECO:0007669"/>
    <property type="project" value="UniProtKB-KW"/>
</dbReference>
<evidence type="ECO:0000256" key="8">
    <source>
        <dbReference type="RuleBase" id="RU369061"/>
    </source>
</evidence>
<dbReference type="GO" id="GO:2001059">
    <property type="term" value="P:D-tagatose 6-phosphate catabolic process"/>
    <property type="evidence" value="ECO:0007669"/>
    <property type="project" value="UniProtKB-UniPathway"/>
</dbReference>
<gene>
    <name evidence="10" type="primary">pfkB</name>
    <name evidence="10" type="ORF">F9U64_09265</name>
</gene>
<organism evidence="10 11">
    <name type="scientific">Gracilibacillus oryzae</name>
    <dbReference type="NCBI Taxonomy" id="1672701"/>
    <lineage>
        <taxon>Bacteria</taxon>
        <taxon>Bacillati</taxon>
        <taxon>Bacillota</taxon>
        <taxon>Bacilli</taxon>
        <taxon>Bacillales</taxon>
        <taxon>Bacillaceae</taxon>
        <taxon>Gracilibacillus</taxon>
    </lineage>
</organism>
<dbReference type="Gene3D" id="3.40.1190.20">
    <property type="match status" value="1"/>
</dbReference>
<dbReference type="SUPFAM" id="SSF53613">
    <property type="entry name" value="Ribokinase-like"/>
    <property type="match status" value="1"/>
</dbReference>
<feature type="domain" description="Carbohydrate kinase PfkB" evidence="9">
    <location>
        <begin position="12"/>
        <end position="288"/>
    </location>
</feature>
<accession>A0A7C8KQM7</accession>
<reference evidence="10 11" key="1">
    <citation type="submission" date="2019-10" db="EMBL/GenBank/DDBJ databases">
        <title>Gracilibacillus sp. nov. isolated from rice seeds.</title>
        <authorList>
            <person name="He S."/>
        </authorList>
    </citation>
    <scope>NUCLEOTIDE SEQUENCE [LARGE SCALE GENOMIC DNA]</scope>
    <source>
        <strain evidence="10 11">TD8</strain>
    </source>
</reference>
<dbReference type="GO" id="GO:0009024">
    <property type="term" value="F:tagatose-6-phosphate kinase activity"/>
    <property type="evidence" value="ECO:0007669"/>
    <property type="project" value="UniProtKB-EC"/>
</dbReference>
<evidence type="ECO:0000256" key="2">
    <source>
        <dbReference type="ARBA" id="ARBA00022679"/>
    </source>
</evidence>
<evidence type="ECO:0000313" key="10">
    <source>
        <dbReference type="EMBL" id="KAB8137502.1"/>
    </source>
</evidence>
<dbReference type="RefSeq" id="WP_153402717.1">
    <property type="nucleotide sequence ID" value="NZ_ML762428.1"/>
</dbReference>
<dbReference type="GO" id="GO:0008662">
    <property type="term" value="F:1-phosphofructokinase activity"/>
    <property type="evidence" value="ECO:0007669"/>
    <property type="project" value="UniProtKB-UniRule"/>
</dbReference>
<evidence type="ECO:0000256" key="7">
    <source>
        <dbReference type="PIRNR" id="PIRNR000535"/>
    </source>
</evidence>
<evidence type="ECO:0000256" key="4">
    <source>
        <dbReference type="ARBA" id="ARBA00022777"/>
    </source>
</evidence>
<evidence type="ECO:0000256" key="1">
    <source>
        <dbReference type="ARBA" id="ARBA00005380"/>
    </source>
</evidence>
<protein>
    <recommendedName>
        <fullName evidence="7">Tagatose-6-phosphate kinase</fullName>
        <ecNumber evidence="7">2.7.1.144</ecNumber>
    </recommendedName>
</protein>
<comment type="similarity">
    <text evidence="7">Belongs to the carbohydrate kinase PfkB family. LacC subfamily.</text>
</comment>
<keyword evidence="7" id="KW-0423">Lactose metabolism</keyword>
<dbReference type="FunFam" id="3.40.1190.20:FF:000001">
    <property type="entry name" value="Phosphofructokinase"/>
    <property type="match status" value="1"/>
</dbReference>
<comment type="caution">
    <text evidence="10">The sequence shown here is derived from an EMBL/GenBank/DDBJ whole genome shotgun (WGS) entry which is preliminary data.</text>
</comment>
<dbReference type="PANTHER" id="PTHR46566:SF1">
    <property type="entry name" value="1-PHOSPHOFRUCTOKINASE"/>
    <property type="match status" value="1"/>
</dbReference>
<dbReference type="InterPro" id="IPR017583">
    <property type="entry name" value="Tagatose/fructose_Pkinase"/>
</dbReference>
<evidence type="ECO:0000256" key="5">
    <source>
        <dbReference type="ARBA" id="ARBA00022840"/>
    </source>
</evidence>
<dbReference type="EMBL" id="WEID01000043">
    <property type="protein sequence ID" value="KAB8137502.1"/>
    <property type="molecule type" value="Genomic_DNA"/>
</dbReference>
<dbReference type="InterPro" id="IPR011611">
    <property type="entry name" value="PfkB_dom"/>
</dbReference>